<feature type="transmembrane region" description="Helical" evidence="6">
    <location>
        <begin position="115"/>
        <end position="134"/>
    </location>
</feature>
<keyword evidence="8" id="KW-0378">Hydrolase</keyword>
<dbReference type="GO" id="GO:0004252">
    <property type="term" value="F:serine-type endopeptidase activity"/>
    <property type="evidence" value="ECO:0007669"/>
    <property type="project" value="InterPro"/>
</dbReference>
<keyword evidence="4 6" id="KW-0472">Membrane</keyword>
<dbReference type="PANTHER" id="PTHR43731">
    <property type="entry name" value="RHOMBOID PROTEASE"/>
    <property type="match status" value="1"/>
</dbReference>
<dbReference type="InterPro" id="IPR022764">
    <property type="entry name" value="Peptidase_S54_rhomboid_dom"/>
</dbReference>
<evidence type="ECO:0000256" key="5">
    <source>
        <dbReference type="SAM" id="MobiDB-lite"/>
    </source>
</evidence>
<gene>
    <name evidence="8" type="ORF">FBQ74_09195</name>
</gene>
<evidence type="ECO:0000256" key="1">
    <source>
        <dbReference type="ARBA" id="ARBA00004141"/>
    </source>
</evidence>
<evidence type="ECO:0000256" key="3">
    <source>
        <dbReference type="ARBA" id="ARBA00022989"/>
    </source>
</evidence>
<dbReference type="InterPro" id="IPR050925">
    <property type="entry name" value="Rhomboid_protease_S54"/>
</dbReference>
<feature type="region of interest" description="Disordered" evidence="5">
    <location>
        <begin position="195"/>
        <end position="224"/>
    </location>
</feature>
<dbReference type="Gene3D" id="1.20.1540.10">
    <property type="entry name" value="Rhomboid-like"/>
    <property type="match status" value="1"/>
</dbReference>
<evidence type="ECO:0000256" key="6">
    <source>
        <dbReference type="SAM" id="Phobius"/>
    </source>
</evidence>
<dbReference type="KEGG" id="salk:FBQ74_09195"/>
<dbReference type="PANTHER" id="PTHR43731:SF9">
    <property type="entry name" value="SLR1461 PROTEIN"/>
    <property type="match status" value="1"/>
</dbReference>
<feature type="transmembrane region" description="Helical" evidence="6">
    <location>
        <begin position="165"/>
        <end position="185"/>
    </location>
</feature>
<dbReference type="Proteomes" id="UP000304912">
    <property type="component" value="Chromosome"/>
</dbReference>
<protein>
    <submittedName>
        <fullName evidence="8">Rhomboid family intramembrane serine protease</fullName>
    </submittedName>
</protein>
<dbReference type="SUPFAM" id="SSF144091">
    <property type="entry name" value="Rhomboid-like"/>
    <property type="match status" value="1"/>
</dbReference>
<dbReference type="Pfam" id="PF01694">
    <property type="entry name" value="Rhomboid"/>
    <property type="match status" value="1"/>
</dbReference>
<feature type="transmembrane region" description="Helical" evidence="6">
    <location>
        <begin position="15"/>
        <end position="35"/>
    </location>
</feature>
<evidence type="ECO:0000256" key="4">
    <source>
        <dbReference type="ARBA" id="ARBA00023136"/>
    </source>
</evidence>
<dbReference type="EMBL" id="CP039852">
    <property type="protein sequence ID" value="QCZ93657.1"/>
    <property type="molecule type" value="Genomic_DNA"/>
</dbReference>
<feature type="compositionally biased region" description="Basic and acidic residues" evidence="5">
    <location>
        <begin position="207"/>
        <end position="224"/>
    </location>
</feature>
<feature type="domain" description="Peptidase S54 rhomboid" evidence="7">
    <location>
        <begin position="51"/>
        <end position="186"/>
    </location>
</feature>
<dbReference type="GO" id="GO:0006508">
    <property type="term" value="P:proteolysis"/>
    <property type="evidence" value="ECO:0007669"/>
    <property type="project" value="UniProtKB-KW"/>
</dbReference>
<name>A0A5B7YD77_9ALTE</name>
<reference evidence="8 9" key="1">
    <citation type="submission" date="2019-04" db="EMBL/GenBank/DDBJ databases">
        <title>Salinimonas iocasae sp. nov., a halophilic bacterium isolated from the outer tube casing of tubeworms in Okinawa Trough.</title>
        <authorList>
            <person name="Zhang H."/>
            <person name="Wang H."/>
            <person name="Li C."/>
        </authorList>
    </citation>
    <scope>NUCLEOTIDE SEQUENCE [LARGE SCALE GENOMIC DNA]</scope>
    <source>
        <strain evidence="8 9">KX18D6</strain>
    </source>
</reference>
<keyword evidence="9" id="KW-1185">Reference proteome</keyword>
<keyword evidence="2 6" id="KW-0812">Transmembrane</keyword>
<organism evidence="8 9">
    <name type="scientific">Salinimonas iocasae</name>
    <dbReference type="NCBI Taxonomy" id="2572577"/>
    <lineage>
        <taxon>Bacteria</taxon>
        <taxon>Pseudomonadati</taxon>
        <taxon>Pseudomonadota</taxon>
        <taxon>Gammaproteobacteria</taxon>
        <taxon>Alteromonadales</taxon>
        <taxon>Alteromonadaceae</taxon>
        <taxon>Alteromonas/Salinimonas group</taxon>
        <taxon>Salinimonas</taxon>
    </lineage>
</organism>
<evidence type="ECO:0000256" key="2">
    <source>
        <dbReference type="ARBA" id="ARBA00022692"/>
    </source>
</evidence>
<comment type="subcellular location">
    <subcellularLocation>
        <location evidence="1">Membrane</location>
        <topology evidence="1">Multi-pass membrane protein</topology>
    </subcellularLocation>
</comment>
<accession>A0A5B7YD77</accession>
<proteinExistence type="predicted"/>
<evidence type="ECO:0000313" key="8">
    <source>
        <dbReference type="EMBL" id="QCZ93657.1"/>
    </source>
</evidence>
<sequence>MNTVESNTYSLRQSIFTSTIVVTVLWVIQSAGVLFDLPLSLLGINPMDPVRLYGIFTAPLVHSGYEHLFNNTLPLVVLGSALLYGYPRTRLKVIMFAWLVSGFGVWLLGRDATHLGASGVAHGMFFYLFVVAVLRRDTRSVGLMMIAFFMYGTMILTIFPTEPDISYEAHFFGAVGGLACALLFWRDDPKPVRKTYSWENEDEEDDPVIKDLWQESDHQEEHRR</sequence>
<feature type="transmembrane region" description="Helical" evidence="6">
    <location>
        <begin position="141"/>
        <end position="159"/>
    </location>
</feature>
<dbReference type="RefSeq" id="WP_139756401.1">
    <property type="nucleotide sequence ID" value="NZ_CP039852.1"/>
</dbReference>
<evidence type="ECO:0000259" key="7">
    <source>
        <dbReference type="Pfam" id="PF01694"/>
    </source>
</evidence>
<evidence type="ECO:0000313" key="9">
    <source>
        <dbReference type="Proteomes" id="UP000304912"/>
    </source>
</evidence>
<dbReference type="AlphaFoldDB" id="A0A5B7YD77"/>
<dbReference type="OrthoDB" id="465874at2"/>
<keyword evidence="3 6" id="KW-1133">Transmembrane helix</keyword>
<dbReference type="GO" id="GO:0016020">
    <property type="term" value="C:membrane"/>
    <property type="evidence" value="ECO:0007669"/>
    <property type="project" value="UniProtKB-SubCell"/>
</dbReference>
<feature type="transmembrane region" description="Helical" evidence="6">
    <location>
        <begin position="68"/>
        <end position="86"/>
    </location>
</feature>
<feature type="transmembrane region" description="Helical" evidence="6">
    <location>
        <begin position="93"/>
        <end position="109"/>
    </location>
</feature>
<keyword evidence="8" id="KW-0645">Protease</keyword>
<dbReference type="InterPro" id="IPR035952">
    <property type="entry name" value="Rhomboid-like_sf"/>
</dbReference>